<protein>
    <recommendedName>
        <fullName evidence="2">DUF3344 domain-containing protein</fullName>
    </recommendedName>
</protein>
<dbReference type="Pfam" id="PF11824">
    <property type="entry name" value="DUF3344"/>
    <property type="match status" value="1"/>
</dbReference>
<evidence type="ECO:0000313" key="4">
    <source>
        <dbReference type="Proteomes" id="UP000254425"/>
    </source>
</evidence>
<keyword evidence="1" id="KW-0732">Signal</keyword>
<accession>A0A345XSJ5</accession>
<feature type="chain" id="PRO_5016988805" description="DUF3344 domain-containing protein" evidence="1">
    <location>
        <begin position="31"/>
        <end position="374"/>
    </location>
</feature>
<dbReference type="InterPro" id="IPR021779">
    <property type="entry name" value="DUF3344"/>
</dbReference>
<sequence>MGRTRAFSSRGAWSVLCSLAVVAGPTVAVAAPVGGGDGEESRRLPFTSRYEAVQHGGIARAANSAVTCVKTAVRSAPGCSGVRAGGEGRNGDYDMTYVDVDRDRNTYNSSRARLSLPSGSEVSYARLYWGGNLRVGEQKPAKDNRRVLLAEEGGRYKEVRADSVAHRTTGASDAYSASADVTKLVRRSGSGAYTVGQINVARGHSRAGAWGGWTLVVAYENAREPLRRLALWDGRTRSATVDGSRSLRVDGFRVPRGARGSVGLLAYNGDRGAGTDSVSVRGAATRAPGVRLHDAANPATDVMNSTISDHGRTGAAGREPGHGNTLGLDSDVMDLTPALTEGAGKSGLDFRFRTGGGEGYELAALFLQARVSGR</sequence>
<evidence type="ECO:0000256" key="1">
    <source>
        <dbReference type="SAM" id="SignalP"/>
    </source>
</evidence>
<feature type="signal peptide" evidence="1">
    <location>
        <begin position="1"/>
        <end position="30"/>
    </location>
</feature>
<dbReference type="KEGG" id="sarm:DVA86_20125"/>
<dbReference type="RefSeq" id="WP_208880148.1">
    <property type="nucleotide sequence ID" value="NZ_CP031320.1"/>
</dbReference>
<organism evidence="3 4">
    <name type="scientific">Streptomyces armeniacus</name>
    <dbReference type="NCBI Taxonomy" id="83291"/>
    <lineage>
        <taxon>Bacteria</taxon>
        <taxon>Bacillati</taxon>
        <taxon>Actinomycetota</taxon>
        <taxon>Actinomycetes</taxon>
        <taxon>Kitasatosporales</taxon>
        <taxon>Streptomycetaceae</taxon>
        <taxon>Streptomyces</taxon>
    </lineage>
</organism>
<evidence type="ECO:0000259" key="2">
    <source>
        <dbReference type="Pfam" id="PF11824"/>
    </source>
</evidence>
<proteinExistence type="predicted"/>
<name>A0A345XSJ5_9ACTN</name>
<gene>
    <name evidence="3" type="ORF">DVA86_20125</name>
</gene>
<keyword evidence="4" id="KW-1185">Reference proteome</keyword>
<reference evidence="3 4" key="1">
    <citation type="submission" date="2018-07" db="EMBL/GenBank/DDBJ databases">
        <title>Draft genome of the type strain Streptomyces armeniacus ATCC 15676.</title>
        <authorList>
            <person name="Labana P."/>
            <person name="Gosse J.T."/>
            <person name="Boddy C.N."/>
        </authorList>
    </citation>
    <scope>NUCLEOTIDE SEQUENCE [LARGE SCALE GENOMIC DNA]</scope>
    <source>
        <strain evidence="3 4">ATCC 15676</strain>
    </source>
</reference>
<dbReference type="EMBL" id="CP031320">
    <property type="protein sequence ID" value="AXK34611.1"/>
    <property type="molecule type" value="Genomic_DNA"/>
</dbReference>
<feature type="domain" description="DUF3344" evidence="2">
    <location>
        <begin position="101"/>
        <end position="226"/>
    </location>
</feature>
<evidence type="ECO:0000313" key="3">
    <source>
        <dbReference type="EMBL" id="AXK34611.1"/>
    </source>
</evidence>
<dbReference type="AlphaFoldDB" id="A0A345XSJ5"/>
<dbReference type="Proteomes" id="UP000254425">
    <property type="component" value="Chromosome"/>
</dbReference>